<accession>A0ABV4DRW0</accession>
<keyword evidence="3" id="KW-0808">Transferase</keyword>
<dbReference type="Gene3D" id="3.40.630.30">
    <property type="match status" value="2"/>
</dbReference>
<dbReference type="Proteomes" id="UP001565236">
    <property type="component" value="Unassembled WGS sequence"/>
</dbReference>
<dbReference type="Pfam" id="PF17668">
    <property type="entry name" value="Acetyltransf_17"/>
    <property type="match status" value="1"/>
</dbReference>
<organism evidence="3 4">
    <name type="scientific">Ligilactobacillus faecis</name>
    <dbReference type="NCBI Taxonomy" id="762833"/>
    <lineage>
        <taxon>Bacteria</taxon>
        <taxon>Bacillati</taxon>
        <taxon>Bacillota</taxon>
        <taxon>Bacilli</taxon>
        <taxon>Lactobacillales</taxon>
        <taxon>Lactobacillaceae</taxon>
        <taxon>Ligilactobacillus</taxon>
    </lineage>
</organism>
<dbReference type="InterPro" id="IPR041380">
    <property type="entry name" value="Acetyltransf_17"/>
</dbReference>
<dbReference type="EC" id="2.3.1.-" evidence="3"/>
<dbReference type="Pfam" id="PF13530">
    <property type="entry name" value="SCP2_2"/>
    <property type="match status" value="1"/>
</dbReference>
<feature type="domain" description="Enhanced intracellular survival protein" evidence="1">
    <location>
        <begin position="295"/>
        <end position="360"/>
    </location>
</feature>
<dbReference type="PANTHER" id="PTHR37817">
    <property type="entry name" value="N-ACETYLTRANSFERASE EIS"/>
    <property type="match status" value="1"/>
</dbReference>
<protein>
    <submittedName>
        <fullName evidence="3">GNAT family N-acetyltransferase</fullName>
        <ecNumber evidence="3">2.3.1.-</ecNumber>
    </submittedName>
</protein>
<evidence type="ECO:0000313" key="3">
    <source>
        <dbReference type="EMBL" id="MEY8662903.1"/>
    </source>
</evidence>
<dbReference type="Pfam" id="PF13527">
    <property type="entry name" value="Acetyltransf_9"/>
    <property type="match status" value="1"/>
</dbReference>
<dbReference type="InterPro" id="IPR016181">
    <property type="entry name" value="Acyl_CoA_acyltransferase"/>
</dbReference>
<dbReference type="InterPro" id="IPR051554">
    <property type="entry name" value="Acetyltransferase_Eis"/>
</dbReference>
<keyword evidence="3" id="KW-0012">Acyltransferase</keyword>
<sequence>MKLTHDAQTTKAVAQLVGYAFNKQHALDQDEIFLSRYKHADLYGETNEQEVTSFILVDRFKVQLFEKVVKSAGIGYVASYPEHRGNGAIKRLMQEILQDLFAKQVALSQLAPFSESFYRQFGYAVTSLQKCYRIKEQAFLGFKNEQKGTIKRGDWQTLAPLIKALYAKQLKNKQVGTLVRSSWWWERLDKYYDGRFYAVIFDQAGQACGYLSYRAKGPQLYVDELVYENAFALRKSLTYLKAHLASFQEIIYNAPLHEQLERYFPEQRLLEITQKPYMMSRIIDVKQVLPLFFPKEVVVEVTNDDFCPQNVGRWEVKGGTCQPSKKRPDLAGSITALSELLYSDLTLDQASLLEKLKLEPHTKDLQLRKGQQSFYDYF</sequence>
<comment type="caution">
    <text evidence="3">The sequence shown here is derived from an EMBL/GenBank/DDBJ whole genome shotgun (WGS) entry which is preliminary data.</text>
</comment>
<dbReference type="InterPro" id="IPR025559">
    <property type="entry name" value="Eis_dom"/>
</dbReference>
<name>A0ABV4DRW0_9LACO</name>
<evidence type="ECO:0000259" key="2">
    <source>
        <dbReference type="Pfam" id="PF17668"/>
    </source>
</evidence>
<dbReference type="SUPFAM" id="SSF55718">
    <property type="entry name" value="SCP-like"/>
    <property type="match status" value="1"/>
</dbReference>
<dbReference type="EMBL" id="JBCLUF010000033">
    <property type="protein sequence ID" value="MEY8662903.1"/>
    <property type="molecule type" value="Genomic_DNA"/>
</dbReference>
<dbReference type="RefSeq" id="WP_369942806.1">
    <property type="nucleotide sequence ID" value="NZ_JBCLUF010000033.1"/>
</dbReference>
<proteinExistence type="predicted"/>
<evidence type="ECO:0000313" key="4">
    <source>
        <dbReference type="Proteomes" id="UP001565236"/>
    </source>
</evidence>
<dbReference type="InterPro" id="IPR036527">
    <property type="entry name" value="SCP2_sterol-bd_dom_sf"/>
</dbReference>
<evidence type="ECO:0000259" key="1">
    <source>
        <dbReference type="Pfam" id="PF13530"/>
    </source>
</evidence>
<gene>
    <name evidence="3" type="ORF">AALT52_08385</name>
</gene>
<feature type="domain" description="Eis-like acetyltransferase" evidence="2">
    <location>
        <begin position="176"/>
        <end position="282"/>
    </location>
</feature>
<dbReference type="GO" id="GO:0016746">
    <property type="term" value="F:acyltransferase activity"/>
    <property type="evidence" value="ECO:0007669"/>
    <property type="project" value="UniProtKB-KW"/>
</dbReference>
<dbReference type="PANTHER" id="PTHR37817:SF1">
    <property type="entry name" value="N-ACETYLTRANSFERASE EIS"/>
    <property type="match status" value="1"/>
</dbReference>
<keyword evidence="4" id="KW-1185">Reference proteome</keyword>
<dbReference type="SUPFAM" id="SSF55729">
    <property type="entry name" value="Acyl-CoA N-acyltransferases (Nat)"/>
    <property type="match status" value="1"/>
</dbReference>
<reference evidence="3 4" key="1">
    <citation type="submission" date="2024-03" db="EMBL/GenBank/DDBJ databases">
        <title>Mouse gut bacterial collection (mGBC) of GemPharmatech.</title>
        <authorList>
            <person name="He Y."/>
            <person name="Dong L."/>
            <person name="Wu D."/>
            <person name="Gao X."/>
            <person name="Lin Z."/>
        </authorList>
    </citation>
    <scope>NUCLEOTIDE SEQUENCE [LARGE SCALE GENOMIC DNA]</scope>
    <source>
        <strain evidence="3 4">15-30</strain>
    </source>
</reference>